<dbReference type="PANTHER" id="PTHR32494:SF5">
    <property type="entry name" value="ALLANTOATE AMIDOHYDROLASE"/>
    <property type="match status" value="1"/>
</dbReference>
<name>A0ABP6VI72_9ACTN</name>
<dbReference type="Pfam" id="PF01546">
    <property type="entry name" value="Peptidase_M20"/>
    <property type="match status" value="1"/>
</dbReference>
<dbReference type="Proteomes" id="UP001500301">
    <property type="component" value="Unassembled WGS sequence"/>
</dbReference>
<evidence type="ECO:0000313" key="4">
    <source>
        <dbReference type="Proteomes" id="UP001500301"/>
    </source>
</evidence>
<gene>
    <name evidence="3" type="ORF">GCM10022263_24770</name>
</gene>
<dbReference type="Gene3D" id="3.40.630.10">
    <property type="entry name" value="Zn peptidases"/>
    <property type="match status" value="1"/>
</dbReference>
<dbReference type="NCBIfam" id="TIGR01879">
    <property type="entry name" value="hydantase"/>
    <property type="match status" value="1"/>
</dbReference>
<comment type="similarity">
    <text evidence="1">Belongs to the peptidase M20 family.</text>
</comment>
<evidence type="ECO:0000256" key="1">
    <source>
        <dbReference type="ARBA" id="ARBA00006153"/>
    </source>
</evidence>
<evidence type="ECO:0000256" key="2">
    <source>
        <dbReference type="ARBA" id="ARBA00022801"/>
    </source>
</evidence>
<protein>
    <submittedName>
        <fullName evidence="3">Allantoate amidohydrolase</fullName>
    </submittedName>
</protein>
<sequence>MSDTVAGLLAEIADLGRDPVRGGWSRPVLSDAELGLREWFVAHADKRGLDVHTDRNGVLWAWHAPEGRYDDAVVTGSHLDSVPGGGAYDGPLGVASALVAFDRLAAEGVGGRPRAIAVFPEEEGSRFGVACLGSRLLTGALAPERALGLRDPDGRTLAEVLTAAGGVPEHLGPDPEALGRMGVFVELHVEQGRGLVDLGRPVAIGSSILGHGRWRVRLEGAGNHAGTTVMADRRDPMVAAGALVVAVQRLARAVRGARATVGRLEPTPGGTNVIASRVDLWVDVRHEDDALTLALVEEIRAAAVLAAAEQGCTATLVEESFSTTVDFDADLRDELSVVLPGAPVLATGAGHDAGVLKEHVPSAMLFVRNPTGVSHAPDEAVEDDDAEAGAQALARVLRHLAGPARAVS</sequence>
<keyword evidence="2" id="KW-0378">Hydrolase</keyword>
<dbReference type="EMBL" id="BAABBB010000012">
    <property type="protein sequence ID" value="GAA3535989.1"/>
    <property type="molecule type" value="Genomic_DNA"/>
</dbReference>
<dbReference type="PIRSF" id="PIRSF001235">
    <property type="entry name" value="Amidase_carbamoylase"/>
    <property type="match status" value="1"/>
</dbReference>
<dbReference type="RefSeq" id="WP_257441362.1">
    <property type="nucleotide sequence ID" value="NZ_BAABBB010000012.1"/>
</dbReference>
<comment type="caution">
    <text evidence="3">The sequence shown here is derived from an EMBL/GenBank/DDBJ whole genome shotgun (WGS) entry which is preliminary data.</text>
</comment>
<dbReference type="NCBIfam" id="NF006770">
    <property type="entry name" value="PRK09290.1-4"/>
    <property type="match status" value="1"/>
</dbReference>
<accession>A0ABP6VI72</accession>
<dbReference type="PANTHER" id="PTHR32494">
    <property type="entry name" value="ALLANTOATE DEIMINASE-RELATED"/>
    <property type="match status" value="1"/>
</dbReference>
<organism evidence="3 4">
    <name type="scientific">Nocardioides daeguensis</name>
    <dbReference type="NCBI Taxonomy" id="908359"/>
    <lineage>
        <taxon>Bacteria</taxon>
        <taxon>Bacillati</taxon>
        <taxon>Actinomycetota</taxon>
        <taxon>Actinomycetes</taxon>
        <taxon>Propionibacteriales</taxon>
        <taxon>Nocardioidaceae</taxon>
        <taxon>Nocardioides</taxon>
    </lineage>
</organism>
<dbReference type="SUPFAM" id="SSF55031">
    <property type="entry name" value="Bacterial exopeptidase dimerisation domain"/>
    <property type="match status" value="1"/>
</dbReference>
<dbReference type="Gene3D" id="3.30.70.360">
    <property type="match status" value="1"/>
</dbReference>
<dbReference type="InterPro" id="IPR036264">
    <property type="entry name" value="Bact_exopeptidase_dim_dom"/>
</dbReference>
<dbReference type="InterPro" id="IPR010158">
    <property type="entry name" value="Amidase_Cbmase"/>
</dbReference>
<dbReference type="InterPro" id="IPR002933">
    <property type="entry name" value="Peptidase_M20"/>
</dbReference>
<proteinExistence type="inferred from homology"/>
<dbReference type="SUPFAM" id="SSF53187">
    <property type="entry name" value="Zn-dependent exopeptidases"/>
    <property type="match status" value="1"/>
</dbReference>
<evidence type="ECO:0000313" key="3">
    <source>
        <dbReference type="EMBL" id="GAA3535989.1"/>
    </source>
</evidence>
<reference evidence="4" key="1">
    <citation type="journal article" date="2019" name="Int. J. Syst. Evol. Microbiol.">
        <title>The Global Catalogue of Microorganisms (GCM) 10K type strain sequencing project: providing services to taxonomists for standard genome sequencing and annotation.</title>
        <authorList>
            <consortium name="The Broad Institute Genomics Platform"/>
            <consortium name="The Broad Institute Genome Sequencing Center for Infectious Disease"/>
            <person name="Wu L."/>
            <person name="Ma J."/>
        </authorList>
    </citation>
    <scope>NUCLEOTIDE SEQUENCE [LARGE SCALE GENOMIC DNA]</scope>
    <source>
        <strain evidence="4">JCM 17460</strain>
    </source>
</reference>
<keyword evidence="4" id="KW-1185">Reference proteome</keyword>